<evidence type="ECO:0000313" key="2">
    <source>
        <dbReference type="Proteomes" id="UP001178507"/>
    </source>
</evidence>
<dbReference type="AlphaFoldDB" id="A0AA36IK10"/>
<keyword evidence="2" id="KW-1185">Reference proteome</keyword>
<sequence>MSPSRSRSRSSRRVEVVLPSGRSCAVQLHSESSIGELAAAARAYFRRGLLRLVGPGGLRLDPGLTLGQAGVGDGSVVHAIAQPVEMAATTTAFALYVRGGSAMTWAVLTWIVARCKSS</sequence>
<comment type="caution">
    <text evidence="1">The sequence shown here is derived from an EMBL/GenBank/DDBJ whole genome shotgun (WGS) entry which is preliminary data.</text>
</comment>
<dbReference type="SUPFAM" id="SSF54236">
    <property type="entry name" value="Ubiquitin-like"/>
    <property type="match status" value="1"/>
</dbReference>
<proteinExistence type="predicted"/>
<protein>
    <recommendedName>
        <fullName evidence="3">Ubiquitin-like domain-containing protein</fullName>
    </recommendedName>
</protein>
<name>A0AA36IK10_9DINO</name>
<accession>A0AA36IK10</accession>
<evidence type="ECO:0000313" key="1">
    <source>
        <dbReference type="EMBL" id="CAJ1388146.1"/>
    </source>
</evidence>
<reference evidence="1" key="1">
    <citation type="submission" date="2023-08" db="EMBL/GenBank/DDBJ databases">
        <authorList>
            <person name="Chen Y."/>
            <person name="Shah S."/>
            <person name="Dougan E. K."/>
            <person name="Thang M."/>
            <person name="Chan C."/>
        </authorList>
    </citation>
    <scope>NUCLEOTIDE SEQUENCE</scope>
</reference>
<dbReference type="InterPro" id="IPR029071">
    <property type="entry name" value="Ubiquitin-like_domsf"/>
</dbReference>
<organism evidence="1 2">
    <name type="scientific">Effrenium voratum</name>
    <dbReference type="NCBI Taxonomy" id="2562239"/>
    <lineage>
        <taxon>Eukaryota</taxon>
        <taxon>Sar</taxon>
        <taxon>Alveolata</taxon>
        <taxon>Dinophyceae</taxon>
        <taxon>Suessiales</taxon>
        <taxon>Symbiodiniaceae</taxon>
        <taxon>Effrenium</taxon>
    </lineage>
</organism>
<evidence type="ECO:0008006" key="3">
    <source>
        <dbReference type="Google" id="ProtNLM"/>
    </source>
</evidence>
<dbReference type="EMBL" id="CAUJNA010001646">
    <property type="protein sequence ID" value="CAJ1388146.1"/>
    <property type="molecule type" value="Genomic_DNA"/>
</dbReference>
<gene>
    <name evidence="1" type="ORF">EVOR1521_LOCUS14078</name>
</gene>
<dbReference type="Proteomes" id="UP001178507">
    <property type="component" value="Unassembled WGS sequence"/>
</dbReference>